<dbReference type="AlphaFoldDB" id="A6X713"/>
<keyword evidence="2" id="KW-1185">Reference proteome</keyword>
<sequence>MTMPAILDRESFATAHHKQRRKLHKLILTNTGWDALYDEAAKNLKQGDALSLKATNVEARIAFAETMHEEFSSYLGRNPEFRAFWVTIAPNTAITSLNGDHLNAIRCLKRCLFRFIEFDYWGLIEPGYFPRGGFNGTGKKTVSWHAHLFIWVRSGIQTAELAKKIQEINLQNADKMPLGLSAAYCVEHQLEAILKRVWYACKAPLKQYSIAPNRNGRFKIQKAELRPGQAAELHNILWDTYIDDLLVGRGEGNEILKNAAYQVKRKLKTAENKRQERLRLLAGII</sequence>
<dbReference type="KEGG" id="oan:Oant_4317"/>
<accession>A6X713</accession>
<proteinExistence type="predicted"/>
<gene>
    <name evidence="1" type="ordered locus">Oant_4317</name>
</gene>
<dbReference type="Proteomes" id="UP000002301">
    <property type="component" value="Chromosome 2"/>
</dbReference>
<reference evidence="1 2" key="1">
    <citation type="journal article" date="2011" name="J. Bacteriol.">
        <title>Genome of Ochrobactrum anthropi ATCC 49188 T, a versatile opportunistic pathogen and symbiont of several eukaryotic hosts.</title>
        <authorList>
            <person name="Chain P.S."/>
            <person name="Lang D.M."/>
            <person name="Comerci D.J."/>
            <person name="Malfatti S.A."/>
            <person name="Vergez L.M."/>
            <person name="Shin M."/>
            <person name="Ugalde R.A."/>
            <person name="Garcia E."/>
            <person name="Tolmasky M.E."/>
        </authorList>
    </citation>
    <scope>NUCLEOTIDE SEQUENCE [LARGE SCALE GENOMIC DNA]</scope>
    <source>
        <strain evidence="2">ATCC 49188 / DSM 6882 / CCUG 24695 / JCM 21032 / LMG 3331 / NBRC 15819 / NCTC 12168 / Alc 37</strain>
    </source>
</reference>
<name>A6X713_BRUA4</name>
<dbReference type="STRING" id="439375.Oant_4317"/>
<evidence type="ECO:0008006" key="3">
    <source>
        <dbReference type="Google" id="ProtNLM"/>
    </source>
</evidence>
<protein>
    <recommendedName>
        <fullName evidence="3">Replication protein</fullName>
    </recommendedName>
</protein>
<dbReference type="RefSeq" id="WP_012093604.1">
    <property type="nucleotide sequence ID" value="NC_009668.1"/>
</dbReference>
<organism evidence="1 2">
    <name type="scientific">Brucella anthropi (strain ATCC 49188 / DSM 6882 / CCUG 24695 / JCM 21032 / LMG 3331 / NBRC 15819 / NCTC 12168 / Alc 37)</name>
    <name type="common">Ochrobactrum anthropi</name>
    <dbReference type="NCBI Taxonomy" id="439375"/>
    <lineage>
        <taxon>Bacteria</taxon>
        <taxon>Pseudomonadati</taxon>
        <taxon>Pseudomonadota</taxon>
        <taxon>Alphaproteobacteria</taxon>
        <taxon>Hyphomicrobiales</taxon>
        <taxon>Brucellaceae</taxon>
        <taxon>Brucella/Ochrobactrum group</taxon>
        <taxon>Brucella</taxon>
    </lineage>
</organism>
<evidence type="ECO:0000313" key="2">
    <source>
        <dbReference type="Proteomes" id="UP000002301"/>
    </source>
</evidence>
<evidence type="ECO:0000313" key="1">
    <source>
        <dbReference type="EMBL" id="ABS17017.1"/>
    </source>
</evidence>
<dbReference type="HOGENOM" id="CLU_965788_0_0_5"/>
<dbReference type="EMBL" id="CP000759">
    <property type="protein sequence ID" value="ABS17017.1"/>
    <property type="molecule type" value="Genomic_DNA"/>
</dbReference>